<protein>
    <submittedName>
        <fullName evidence="2">Uncharacterized protein</fullName>
    </submittedName>
</protein>
<feature type="transmembrane region" description="Helical" evidence="1">
    <location>
        <begin position="40"/>
        <end position="58"/>
    </location>
</feature>
<evidence type="ECO:0000313" key="3">
    <source>
        <dbReference type="Proteomes" id="UP000049222"/>
    </source>
</evidence>
<dbReference type="AlphaFoldDB" id="A0A0M6YHT9"/>
<sequence length="160" mass="17415">MSDAMHILRPSTPRRAIGLAIQVLLGFLLLWLAVMHPPSNPLWLLFLIVLGVAALALAQKGWRGSAQAIVLREDGLFSEDGRPIAPLDDIASVDRALFSFKPSNGFLIRLKRPIGRAWVPGMWWRVGRRVGIGGVTGGADTKIVADALSFMVADRDGPLR</sequence>
<accession>A0A0M6YHT9</accession>
<reference evidence="2 3" key="1">
    <citation type="submission" date="2015-07" db="EMBL/GenBank/DDBJ databases">
        <authorList>
            <person name="Noorani M."/>
        </authorList>
    </citation>
    <scope>NUCLEOTIDE SEQUENCE [LARGE SCALE GENOMIC DNA]</scope>
    <source>
        <strain evidence="2 3">CECT 7802</strain>
    </source>
</reference>
<keyword evidence="1" id="KW-1133">Transmembrane helix</keyword>
<dbReference type="EMBL" id="CXSU01000012">
    <property type="protein sequence ID" value="CTQ49911.1"/>
    <property type="molecule type" value="Genomic_DNA"/>
</dbReference>
<proteinExistence type="predicted"/>
<name>A0A0M6YHT9_9RHOB</name>
<dbReference type="OrthoDB" id="7862519at2"/>
<dbReference type="Proteomes" id="UP000049222">
    <property type="component" value="Unassembled WGS sequence"/>
</dbReference>
<feature type="transmembrane region" description="Helical" evidence="1">
    <location>
        <begin position="16"/>
        <end position="34"/>
    </location>
</feature>
<dbReference type="RefSeq" id="WP_055085015.1">
    <property type="nucleotide sequence ID" value="NZ_CXSU01000012.1"/>
</dbReference>
<keyword evidence="1" id="KW-0812">Transmembrane</keyword>
<evidence type="ECO:0000256" key="1">
    <source>
        <dbReference type="SAM" id="Phobius"/>
    </source>
</evidence>
<gene>
    <name evidence="2" type="ORF">JDO7802_01928</name>
</gene>
<dbReference type="STRING" id="420998.JDO7802_01928"/>
<keyword evidence="1" id="KW-0472">Membrane</keyword>
<evidence type="ECO:0000313" key="2">
    <source>
        <dbReference type="EMBL" id="CTQ49911.1"/>
    </source>
</evidence>
<organism evidence="2 3">
    <name type="scientific">Jannaschia donghaensis</name>
    <dbReference type="NCBI Taxonomy" id="420998"/>
    <lineage>
        <taxon>Bacteria</taxon>
        <taxon>Pseudomonadati</taxon>
        <taxon>Pseudomonadota</taxon>
        <taxon>Alphaproteobacteria</taxon>
        <taxon>Rhodobacterales</taxon>
        <taxon>Roseobacteraceae</taxon>
        <taxon>Jannaschia</taxon>
    </lineage>
</organism>
<keyword evidence="3" id="KW-1185">Reference proteome</keyword>